<feature type="compositionally biased region" description="Low complexity" evidence="1">
    <location>
        <begin position="14"/>
        <end position="34"/>
    </location>
</feature>
<keyword evidence="3" id="KW-1185">Reference proteome</keyword>
<proteinExistence type="predicted"/>
<evidence type="ECO:0000313" key="2">
    <source>
        <dbReference type="EMBL" id="KIK08957.1"/>
    </source>
</evidence>
<dbReference type="EMBL" id="KN838540">
    <property type="protein sequence ID" value="KIK08957.1"/>
    <property type="molecule type" value="Genomic_DNA"/>
</dbReference>
<accession>A0A0C9YEV9</accession>
<organism evidence="2 3">
    <name type="scientific">Laccaria amethystina LaAM-08-1</name>
    <dbReference type="NCBI Taxonomy" id="1095629"/>
    <lineage>
        <taxon>Eukaryota</taxon>
        <taxon>Fungi</taxon>
        <taxon>Dikarya</taxon>
        <taxon>Basidiomycota</taxon>
        <taxon>Agaricomycotina</taxon>
        <taxon>Agaricomycetes</taxon>
        <taxon>Agaricomycetidae</taxon>
        <taxon>Agaricales</taxon>
        <taxon>Agaricineae</taxon>
        <taxon>Hydnangiaceae</taxon>
        <taxon>Laccaria</taxon>
    </lineage>
</organism>
<gene>
    <name evidence="2" type="ORF">K443DRAFT_498289</name>
</gene>
<dbReference type="Proteomes" id="UP000054477">
    <property type="component" value="Unassembled WGS sequence"/>
</dbReference>
<dbReference type="AlphaFoldDB" id="A0A0C9YEV9"/>
<feature type="region of interest" description="Disordered" evidence="1">
    <location>
        <begin position="1"/>
        <end position="66"/>
    </location>
</feature>
<dbReference type="HOGENOM" id="CLU_2073548_0_0_1"/>
<reference evidence="2 3" key="1">
    <citation type="submission" date="2014-04" db="EMBL/GenBank/DDBJ databases">
        <authorList>
            <consortium name="DOE Joint Genome Institute"/>
            <person name="Kuo A."/>
            <person name="Kohler A."/>
            <person name="Nagy L.G."/>
            <person name="Floudas D."/>
            <person name="Copeland A."/>
            <person name="Barry K.W."/>
            <person name="Cichocki N."/>
            <person name="Veneault-Fourrey C."/>
            <person name="LaButti K."/>
            <person name="Lindquist E.A."/>
            <person name="Lipzen A."/>
            <person name="Lundell T."/>
            <person name="Morin E."/>
            <person name="Murat C."/>
            <person name="Sun H."/>
            <person name="Tunlid A."/>
            <person name="Henrissat B."/>
            <person name="Grigoriev I.V."/>
            <person name="Hibbett D.S."/>
            <person name="Martin F."/>
            <person name="Nordberg H.P."/>
            <person name="Cantor M.N."/>
            <person name="Hua S.X."/>
        </authorList>
    </citation>
    <scope>NUCLEOTIDE SEQUENCE [LARGE SCALE GENOMIC DNA]</scope>
    <source>
        <strain evidence="2 3">LaAM-08-1</strain>
    </source>
</reference>
<feature type="compositionally biased region" description="Polar residues" evidence="1">
    <location>
        <begin position="1"/>
        <end position="11"/>
    </location>
</feature>
<feature type="compositionally biased region" description="Polar residues" evidence="1">
    <location>
        <begin position="35"/>
        <end position="46"/>
    </location>
</feature>
<feature type="compositionally biased region" description="Low complexity" evidence="1">
    <location>
        <begin position="54"/>
        <end position="65"/>
    </location>
</feature>
<sequence>MYFSNYSQTSRFLAAPHQQPTQPTAAPAATTTAPRSSSKLFSTSVSAVERSKSTDSTSHSSSSATGVVGVHPLRNTYVRSLTRVADVSCSDLSFLTVGSFGSDNNAHRVIKLLVMKRE</sequence>
<reference evidence="3" key="2">
    <citation type="submission" date="2015-01" db="EMBL/GenBank/DDBJ databases">
        <title>Evolutionary Origins and Diversification of the Mycorrhizal Mutualists.</title>
        <authorList>
            <consortium name="DOE Joint Genome Institute"/>
            <consortium name="Mycorrhizal Genomics Consortium"/>
            <person name="Kohler A."/>
            <person name="Kuo A."/>
            <person name="Nagy L.G."/>
            <person name="Floudas D."/>
            <person name="Copeland A."/>
            <person name="Barry K.W."/>
            <person name="Cichocki N."/>
            <person name="Veneault-Fourrey C."/>
            <person name="LaButti K."/>
            <person name="Lindquist E.A."/>
            <person name="Lipzen A."/>
            <person name="Lundell T."/>
            <person name="Morin E."/>
            <person name="Murat C."/>
            <person name="Riley R."/>
            <person name="Ohm R."/>
            <person name="Sun H."/>
            <person name="Tunlid A."/>
            <person name="Henrissat B."/>
            <person name="Grigoriev I.V."/>
            <person name="Hibbett D.S."/>
            <person name="Martin F."/>
        </authorList>
    </citation>
    <scope>NUCLEOTIDE SEQUENCE [LARGE SCALE GENOMIC DNA]</scope>
    <source>
        <strain evidence="3">LaAM-08-1</strain>
    </source>
</reference>
<evidence type="ECO:0000256" key="1">
    <source>
        <dbReference type="SAM" id="MobiDB-lite"/>
    </source>
</evidence>
<protein>
    <submittedName>
        <fullName evidence="2">Uncharacterized protein</fullName>
    </submittedName>
</protein>
<name>A0A0C9YEV9_9AGAR</name>
<evidence type="ECO:0000313" key="3">
    <source>
        <dbReference type="Proteomes" id="UP000054477"/>
    </source>
</evidence>